<feature type="compositionally biased region" description="Basic residues" evidence="1">
    <location>
        <begin position="82"/>
        <end position="92"/>
    </location>
</feature>
<dbReference type="EMBL" id="JAUIQD010000003">
    <property type="protein sequence ID" value="KAK3358067.1"/>
    <property type="molecule type" value="Genomic_DNA"/>
</dbReference>
<dbReference type="AlphaFoldDB" id="A0AAJ0HNC4"/>
<feature type="region of interest" description="Disordered" evidence="1">
    <location>
        <begin position="69"/>
        <end position="95"/>
    </location>
</feature>
<reference evidence="2" key="2">
    <citation type="submission" date="2023-06" db="EMBL/GenBank/DDBJ databases">
        <authorList>
            <consortium name="Lawrence Berkeley National Laboratory"/>
            <person name="Haridas S."/>
            <person name="Hensen N."/>
            <person name="Bonometti L."/>
            <person name="Westerberg I."/>
            <person name="Brannstrom I.O."/>
            <person name="Guillou S."/>
            <person name="Cros-Aarteil S."/>
            <person name="Calhoun S."/>
            <person name="Kuo A."/>
            <person name="Mondo S."/>
            <person name="Pangilinan J."/>
            <person name="Riley R."/>
            <person name="Labutti K."/>
            <person name="Andreopoulos B."/>
            <person name="Lipzen A."/>
            <person name="Chen C."/>
            <person name="Yanf M."/>
            <person name="Daum C."/>
            <person name="Ng V."/>
            <person name="Clum A."/>
            <person name="Steindorff A."/>
            <person name="Ohm R."/>
            <person name="Martin F."/>
            <person name="Silar P."/>
            <person name="Natvig D."/>
            <person name="Lalanne C."/>
            <person name="Gautier V."/>
            <person name="Ament-Velasquez S.L."/>
            <person name="Kruys A."/>
            <person name="Hutchinson M.I."/>
            <person name="Powell A.J."/>
            <person name="Barry K."/>
            <person name="Miller A.N."/>
            <person name="Grigoriev I.V."/>
            <person name="Debuchy R."/>
            <person name="Gladieux P."/>
            <person name="Thoren M.H."/>
            <person name="Johannesson H."/>
        </authorList>
    </citation>
    <scope>NUCLEOTIDE SEQUENCE</scope>
    <source>
        <strain evidence="2">CBS 955.72</strain>
    </source>
</reference>
<gene>
    <name evidence="2" type="ORF">B0T25DRAFT_540878</name>
</gene>
<keyword evidence="3" id="KW-1185">Reference proteome</keyword>
<sequence>LTIHNSPRIERFYRLNTTLQRPIIQQPSFPTHATHSKDLTRDEKIEIRTLRKHNNWSYITIAKATGKTARQVQGAFRGPPTPHRRQSGRKPVLRTPEKNRLQQLLLSDPLYRRLPFSDLQDYLPGFETYGEHAIRTALRALGYHRTGKGLFSDETWATNLHMWKQWITIHHTEDPEAWALLRQKPHGWMFWSSFAGCVKGPGFI</sequence>
<accession>A0AAJ0HNC4</accession>
<reference evidence="2" key="1">
    <citation type="journal article" date="2023" name="Mol. Phylogenet. Evol.">
        <title>Genome-scale phylogeny and comparative genomics of the fungal order Sordariales.</title>
        <authorList>
            <person name="Hensen N."/>
            <person name="Bonometti L."/>
            <person name="Westerberg I."/>
            <person name="Brannstrom I.O."/>
            <person name="Guillou S."/>
            <person name="Cros-Aarteil S."/>
            <person name="Calhoun S."/>
            <person name="Haridas S."/>
            <person name="Kuo A."/>
            <person name="Mondo S."/>
            <person name="Pangilinan J."/>
            <person name="Riley R."/>
            <person name="LaButti K."/>
            <person name="Andreopoulos B."/>
            <person name="Lipzen A."/>
            <person name="Chen C."/>
            <person name="Yan M."/>
            <person name="Daum C."/>
            <person name="Ng V."/>
            <person name="Clum A."/>
            <person name="Steindorff A."/>
            <person name="Ohm R.A."/>
            <person name="Martin F."/>
            <person name="Silar P."/>
            <person name="Natvig D.O."/>
            <person name="Lalanne C."/>
            <person name="Gautier V."/>
            <person name="Ament-Velasquez S.L."/>
            <person name="Kruys A."/>
            <person name="Hutchinson M.I."/>
            <person name="Powell A.J."/>
            <person name="Barry K."/>
            <person name="Miller A.N."/>
            <person name="Grigoriev I.V."/>
            <person name="Debuchy R."/>
            <person name="Gladieux P."/>
            <person name="Hiltunen Thoren M."/>
            <person name="Johannesson H."/>
        </authorList>
    </citation>
    <scope>NUCLEOTIDE SEQUENCE</scope>
    <source>
        <strain evidence="2">CBS 955.72</strain>
    </source>
</reference>
<evidence type="ECO:0000313" key="2">
    <source>
        <dbReference type="EMBL" id="KAK3358067.1"/>
    </source>
</evidence>
<dbReference type="Proteomes" id="UP001275084">
    <property type="component" value="Unassembled WGS sequence"/>
</dbReference>
<protein>
    <submittedName>
        <fullName evidence="2">Uncharacterized protein</fullName>
    </submittedName>
</protein>
<evidence type="ECO:0000313" key="3">
    <source>
        <dbReference type="Proteomes" id="UP001275084"/>
    </source>
</evidence>
<organism evidence="2 3">
    <name type="scientific">Lasiosphaeria hispida</name>
    <dbReference type="NCBI Taxonomy" id="260671"/>
    <lineage>
        <taxon>Eukaryota</taxon>
        <taxon>Fungi</taxon>
        <taxon>Dikarya</taxon>
        <taxon>Ascomycota</taxon>
        <taxon>Pezizomycotina</taxon>
        <taxon>Sordariomycetes</taxon>
        <taxon>Sordariomycetidae</taxon>
        <taxon>Sordariales</taxon>
        <taxon>Lasiosphaeriaceae</taxon>
        <taxon>Lasiosphaeria</taxon>
    </lineage>
</organism>
<proteinExistence type="predicted"/>
<evidence type="ECO:0000256" key="1">
    <source>
        <dbReference type="SAM" id="MobiDB-lite"/>
    </source>
</evidence>
<name>A0AAJ0HNC4_9PEZI</name>
<feature type="non-terminal residue" evidence="2">
    <location>
        <position position="1"/>
    </location>
</feature>
<comment type="caution">
    <text evidence="2">The sequence shown here is derived from an EMBL/GenBank/DDBJ whole genome shotgun (WGS) entry which is preliminary data.</text>
</comment>